<keyword evidence="6" id="KW-0814">Transposable element</keyword>
<dbReference type="GO" id="GO:0006313">
    <property type="term" value="P:DNA transposition"/>
    <property type="evidence" value="ECO:0007669"/>
    <property type="project" value="UniProtKB-UniRule"/>
</dbReference>
<evidence type="ECO:0000256" key="2">
    <source>
        <dbReference type="ARBA" id="ARBA00010961"/>
    </source>
</evidence>
<dbReference type="Proteomes" id="UP000525027">
    <property type="component" value="Unassembled WGS sequence"/>
</dbReference>
<keyword evidence="3 6" id="KW-0815">Transposition</keyword>
<dbReference type="PROSITE" id="PS01007">
    <property type="entry name" value="TRANSPOSASE_MUTATOR"/>
    <property type="match status" value="1"/>
</dbReference>
<sequence length="418" mass="47943">MSNCTDKSTGNPALEDFASALEQALREGAQDMLQLAIDLEVQEYIEKYQKALDEKGHRLVVRNGYLPERNLLTGIGPVKVKQPRVDDRRLRARNKEAEGFTSAILPRYLRRIPSIDNLIPALYLKGISTNDFPKALSAILGEEAAGLSASTVVRLKKQWEDEYLKWTRRDLRDREYVYFWVDGIYFNIRLDDARSCILVIIATDKFGNKELLAVSDGYRESTIGWKEMLLDLKRRGLEMGPRLAVGDGAMGFWSALREVYPQTREQRCWVHKTANILDKMPKGIQSKAKAHIKEMYMAETKEDALKAYDHFVKTYKDKYSKAVNCLEKDKDVLFTFYDFPAANWNHIRTTNPIESTFATVRLRTKKTKGCGTRMATLAMVFKLALEAQKTWKKIKGYQLIPFVLKNMKFVDGILENAA</sequence>
<gene>
    <name evidence="7" type="ORF">GX397_01260</name>
</gene>
<evidence type="ECO:0000256" key="1">
    <source>
        <dbReference type="ARBA" id="ARBA00002190"/>
    </source>
</evidence>
<comment type="similarity">
    <text evidence="2 6">Belongs to the transposase mutator family.</text>
</comment>
<dbReference type="PANTHER" id="PTHR33217:SF9">
    <property type="entry name" value="MUTATOR FAMILY TRANSPOSASE"/>
    <property type="match status" value="1"/>
</dbReference>
<proteinExistence type="inferred from homology"/>
<evidence type="ECO:0000256" key="4">
    <source>
        <dbReference type="ARBA" id="ARBA00023125"/>
    </source>
</evidence>
<dbReference type="EMBL" id="DURU01000022">
    <property type="protein sequence ID" value="HHZ03713.1"/>
    <property type="molecule type" value="Genomic_DNA"/>
</dbReference>
<comment type="function">
    <text evidence="1 6">Required for the transposition of the insertion element.</text>
</comment>
<name>A0A7V6ZD13_9BACT</name>
<keyword evidence="4 6" id="KW-0238">DNA-binding</keyword>
<dbReference type="Pfam" id="PF00872">
    <property type="entry name" value="Transposase_mut"/>
    <property type="match status" value="1"/>
</dbReference>
<evidence type="ECO:0000256" key="6">
    <source>
        <dbReference type="RuleBase" id="RU365089"/>
    </source>
</evidence>
<evidence type="ECO:0000313" key="7">
    <source>
        <dbReference type="EMBL" id="HHZ03713.1"/>
    </source>
</evidence>
<accession>A0A7V6ZD13</accession>
<dbReference type="AlphaFoldDB" id="A0A7V6ZD13"/>
<organism evidence="7 8">
    <name type="scientific">Acetomicrobium hydrogeniformans</name>
    <dbReference type="NCBI Taxonomy" id="649746"/>
    <lineage>
        <taxon>Bacteria</taxon>
        <taxon>Thermotogati</taxon>
        <taxon>Synergistota</taxon>
        <taxon>Synergistia</taxon>
        <taxon>Synergistales</taxon>
        <taxon>Acetomicrobiaceae</taxon>
        <taxon>Acetomicrobium</taxon>
    </lineage>
</organism>
<evidence type="ECO:0000313" key="8">
    <source>
        <dbReference type="Proteomes" id="UP000525027"/>
    </source>
</evidence>
<dbReference type="RefSeq" id="WP_273002055.1">
    <property type="nucleotide sequence ID" value="NZ_DURU01000022.1"/>
</dbReference>
<comment type="caution">
    <text evidence="7">The sequence shown here is derived from an EMBL/GenBank/DDBJ whole genome shotgun (WGS) entry which is preliminary data.</text>
</comment>
<dbReference type="NCBIfam" id="NF033543">
    <property type="entry name" value="transpos_IS256"/>
    <property type="match status" value="1"/>
</dbReference>
<reference evidence="7 8" key="1">
    <citation type="journal article" date="2020" name="Biotechnol. Biofuels">
        <title>New insights from the biogas microbiome by comprehensive genome-resolved metagenomics of nearly 1600 species originating from multiple anaerobic digesters.</title>
        <authorList>
            <person name="Campanaro S."/>
            <person name="Treu L."/>
            <person name="Rodriguez-R L.M."/>
            <person name="Kovalovszki A."/>
            <person name="Ziels R.M."/>
            <person name="Maus I."/>
            <person name="Zhu X."/>
            <person name="Kougias P.G."/>
            <person name="Basile A."/>
            <person name="Luo G."/>
            <person name="Schluter A."/>
            <person name="Konstantinidis K.T."/>
            <person name="Angelidaki I."/>
        </authorList>
    </citation>
    <scope>NUCLEOTIDE SEQUENCE [LARGE SCALE GENOMIC DNA]</scope>
    <source>
        <strain evidence="7">AS25fmACSIPFO_94</strain>
    </source>
</reference>
<dbReference type="GO" id="GO:0004803">
    <property type="term" value="F:transposase activity"/>
    <property type="evidence" value="ECO:0007669"/>
    <property type="project" value="UniProtKB-UniRule"/>
</dbReference>
<dbReference type="InterPro" id="IPR001207">
    <property type="entry name" value="Transposase_mutator"/>
</dbReference>
<protein>
    <recommendedName>
        <fullName evidence="6">Mutator family transposase</fullName>
    </recommendedName>
</protein>
<dbReference type="GO" id="GO:0003677">
    <property type="term" value="F:DNA binding"/>
    <property type="evidence" value="ECO:0007669"/>
    <property type="project" value="UniProtKB-UniRule"/>
</dbReference>
<keyword evidence="5 6" id="KW-0233">DNA recombination</keyword>
<dbReference type="PANTHER" id="PTHR33217">
    <property type="entry name" value="TRANSPOSASE FOR INSERTION SEQUENCE ELEMENT IS1081"/>
    <property type="match status" value="1"/>
</dbReference>
<evidence type="ECO:0000256" key="3">
    <source>
        <dbReference type="ARBA" id="ARBA00022578"/>
    </source>
</evidence>
<evidence type="ECO:0000256" key="5">
    <source>
        <dbReference type="ARBA" id="ARBA00023172"/>
    </source>
</evidence>